<sequence length="373" mass="42373">MATRWFIYIFAFSFSISLYILYTQYEAFLLFALLAAVPAISLLLLFISQWMLKMQLPYGQFTVLHGDEAAIPVILKNRFHLPLADFTVSVKVKDANGRLLSERELSIESFIFANARRKFTHKGTRCGKIELQFAKSTFYDLLGLFAYSKKMKVTATVFVMPRFYENFADIKTQALQTAQAAGELMGIRPYQYGDSSRNIHWKASIAHDDIYVKEFYAPSEITAVLLMDIIPDAEEKVCNGIYETFYAVGAYLIGRYGSFEFLYLMKNGAAAKIRVANMDDFERQLLVYMSVDHVEEPFANLQWLADNMKENSHNVFYISSSDEQEITENTGLQSSLMLTVFVVGTVSAVCGMNEIFIDENDVAGNLAAGVWRK</sequence>
<dbReference type="RefSeq" id="WP_307224005.1">
    <property type="nucleotide sequence ID" value="NZ_CP116940.1"/>
</dbReference>
<keyword evidence="4" id="KW-1185">Reference proteome</keyword>
<evidence type="ECO:0000313" key="4">
    <source>
        <dbReference type="Proteomes" id="UP001239167"/>
    </source>
</evidence>
<accession>A0ABT9Y899</accession>
<keyword evidence="1" id="KW-1133">Transmembrane helix</keyword>
<dbReference type="EMBL" id="JAUSUE010000010">
    <property type="protein sequence ID" value="MDQ0203863.1"/>
    <property type="molecule type" value="Genomic_DNA"/>
</dbReference>
<gene>
    <name evidence="3" type="ORF">J2S01_001582</name>
</gene>
<evidence type="ECO:0000256" key="1">
    <source>
        <dbReference type="SAM" id="Phobius"/>
    </source>
</evidence>
<proteinExistence type="predicted"/>
<feature type="domain" description="DUF58" evidence="2">
    <location>
        <begin position="187"/>
        <end position="231"/>
    </location>
</feature>
<name>A0ABT9Y899_9FIRM</name>
<evidence type="ECO:0000259" key="2">
    <source>
        <dbReference type="Pfam" id="PF01882"/>
    </source>
</evidence>
<keyword evidence="1" id="KW-0472">Membrane</keyword>
<organism evidence="3 4">
    <name type="scientific">Pectinatus haikarae</name>
    <dbReference type="NCBI Taxonomy" id="349096"/>
    <lineage>
        <taxon>Bacteria</taxon>
        <taxon>Bacillati</taxon>
        <taxon>Bacillota</taxon>
        <taxon>Negativicutes</taxon>
        <taxon>Selenomonadales</taxon>
        <taxon>Selenomonadaceae</taxon>
        <taxon>Pectinatus</taxon>
    </lineage>
</organism>
<dbReference type="PANTHER" id="PTHR34351">
    <property type="entry name" value="SLR1927 PROTEIN-RELATED"/>
    <property type="match status" value="1"/>
</dbReference>
<dbReference type="Pfam" id="PF01882">
    <property type="entry name" value="DUF58"/>
    <property type="match status" value="1"/>
</dbReference>
<reference evidence="3 4" key="1">
    <citation type="submission" date="2023-07" db="EMBL/GenBank/DDBJ databases">
        <title>Genomic Encyclopedia of Type Strains, Phase IV (KMG-IV): sequencing the most valuable type-strain genomes for metagenomic binning, comparative biology and taxonomic classification.</title>
        <authorList>
            <person name="Goeker M."/>
        </authorList>
    </citation>
    <scope>NUCLEOTIDE SEQUENCE [LARGE SCALE GENOMIC DNA]</scope>
    <source>
        <strain evidence="3 4">DSM 16980</strain>
    </source>
</reference>
<comment type="caution">
    <text evidence="3">The sequence shown here is derived from an EMBL/GenBank/DDBJ whole genome shotgun (WGS) entry which is preliminary data.</text>
</comment>
<keyword evidence="1" id="KW-0812">Transmembrane</keyword>
<dbReference type="PANTHER" id="PTHR34351:SF1">
    <property type="entry name" value="SLR1927 PROTEIN"/>
    <property type="match status" value="1"/>
</dbReference>
<evidence type="ECO:0000313" key="3">
    <source>
        <dbReference type="EMBL" id="MDQ0203863.1"/>
    </source>
</evidence>
<dbReference type="Proteomes" id="UP001239167">
    <property type="component" value="Unassembled WGS sequence"/>
</dbReference>
<dbReference type="InterPro" id="IPR002881">
    <property type="entry name" value="DUF58"/>
</dbReference>
<protein>
    <recommendedName>
        <fullName evidence="2">DUF58 domain-containing protein</fullName>
    </recommendedName>
</protein>
<feature type="transmembrane region" description="Helical" evidence="1">
    <location>
        <begin position="28"/>
        <end position="47"/>
    </location>
</feature>
<feature type="transmembrane region" description="Helical" evidence="1">
    <location>
        <begin position="5"/>
        <end position="22"/>
    </location>
</feature>